<dbReference type="SUPFAM" id="SSF56003">
    <property type="entry name" value="Molybdenum cofactor-binding domain"/>
    <property type="match status" value="2"/>
</dbReference>
<proteinExistence type="predicted"/>
<keyword evidence="4" id="KW-1185">Reference proteome</keyword>
<dbReference type="PANTHER" id="PTHR47495:SF1">
    <property type="entry name" value="BLL3820 PROTEIN"/>
    <property type="match status" value="1"/>
</dbReference>
<reference evidence="3" key="1">
    <citation type="journal article" date="2021" name="Front. Microbiol.">
        <title>Comprehensive Comparative Genomics and Phenotyping of Methylobacterium Species.</title>
        <authorList>
            <person name="Alessa O."/>
            <person name="Ogura Y."/>
            <person name="Fujitani Y."/>
            <person name="Takami H."/>
            <person name="Hayashi T."/>
            <person name="Sahin N."/>
            <person name="Tani A."/>
        </authorList>
    </citation>
    <scope>NUCLEOTIDE SEQUENCE</scope>
    <source>
        <strain evidence="3">DSM 19015</strain>
    </source>
</reference>
<organism evidence="3 4">
    <name type="scientific">Methylobacterium iners</name>
    <dbReference type="NCBI Taxonomy" id="418707"/>
    <lineage>
        <taxon>Bacteria</taxon>
        <taxon>Pseudomonadati</taxon>
        <taxon>Pseudomonadota</taxon>
        <taxon>Alphaproteobacteria</taxon>
        <taxon>Hyphomicrobiales</taxon>
        <taxon>Methylobacteriaceae</taxon>
        <taxon>Methylobacterium</taxon>
    </lineage>
</organism>
<dbReference type="Gene3D" id="3.30.365.10">
    <property type="entry name" value="Aldehyde oxidase/xanthine dehydrogenase, molybdopterin binding domain"/>
    <property type="match status" value="4"/>
</dbReference>
<dbReference type="InterPro" id="IPR012368">
    <property type="entry name" value="OxRdtase_Mopterin-bd_su_IorB"/>
</dbReference>
<feature type="domain" description="Aldehyde oxidase/xanthine dehydrogenase a/b hammerhead" evidence="2">
    <location>
        <begin position="217"/>
        <end position="300"/>
    </location>
</feature>
<sequence>MTACTSQDVSRRNLLKAGGALFLSFSLMRPYDLLAQGVESAAGPVKVPGLPGDLAKEPMLDAWIRIAAEGGITVFTGKAELGQGIKTALIQVAAEQLDVDPSLIRLVTADTHGTPNEGFTAGSHSMQESGTAIMHAAAQVREILIGLAAARLGLPADGLRTGEGAVLAGETRLPYGALVSGHELHVQAQPHSRLKDPSTHRVIGRDLPRVDIPAKLMGAAAYVHDLRLPGMLHARIVRPPSDAARLIALEAGAVERMPGAVRVVRDGLFLAVVAEREFQAVVAGRALAAGARWNNPTTLPPQPEIFAHLEALRADEHVILDRQESAGPGVRTLEAAYRRHYQLHGSIGPSCAVAWLQDGTMTVWTHSQGVYPLRAALAEMLGMPPEQVRCIHTEGAGCYGHNGADDVAADAALVARALPGRPIRVQWMREDEHLWEPYGPAMLTRMRAALDAEGRIVDWAYTVRSNTHLTRPPGAGQLLPARHLAQPFPPPEPKPIPQPEGGGDRNAIPLYALPRARVVHHFVPEMPLRVSALRSLGAYMNVFSIESFLDELAAAANTDPVAFRLKHMEDRRAREVIMTAAERFGWPGDRQREGRGSGFAFARYKNLGAYAAIACEVEVERETGRVRLVRAVAAVDAGQVVSPDGIRNQIEGGILQSASWTLYEQATFAENQITSRDWSTYPILRFASVPERVEVHLVERPGEPFLGTGEAAQGPTAAALANAVAYAVGIRLREVPFTQTRVKAALGV</sequence>
<name>A0ABQ4S344_9HYPH</name>
<dbReference type="SMART" id="SM01008">
    <property type="entry name" value="Ald_Xan_dh_C"/>
    <property type="match status" value="1"/>
</dbReference>
<dbReference type="Gene3D" id="3.90.1170.50">
    <property type="entry name" value="Aldehyde oxidase/xanthine dehydrogenase, a/b hammerhead"/>
    <property type="match status" value="1"/>
</dbReference>
<dbReference type="InterPro" id="IPR008274">
    <property type="entry name" value="AldOxase/xan_DH_MoCoBD1"/>
</dbReference>
<evidence type="ECO:0000259" key="2">
    <source>
        <dbReference type="SMART" id="SM01008"/>
    </source>
</evidence>
<accession>A0ABQ4S344</accession>
<dbReference type="RefSeq" id="WP_238245344.1">
    <property type="nucleotide sequence ID" value="NZ_BPQP01000057.1"/>
</dbReference>
<comment type="caution">
    <text evidence="3">The sequence shown here is derived from an EMBL/GenBank/DDBJ whole genome shotgun (WGS) entry which is preliminary data.</text>
</comment>
<protein>
    <submittedName>
        <fullName evidence="3">Nicotinate dehydrogenase subunit B</fullName>
    </submittedName>
</protein>
<dbReference type="InterPro" id="IPR000674">
    <property type="entry name" value="Ald_Oxase/Xan_DH_a/b"/>
</dbReference>
<dbReference type="InterPro" id="IPR052516">
    <property type="entry name" value="N-heterocyclic_Hydroxylase"/>
</dbReference>
<dbReference type="Pfam" id="PF20256">
    <property type="entry name" value="MoCoBD_2"/>
    <property type="match status" value="2"/>
</dbReference>
<feature type="compositionally biased region" description="Pro residues" evidence="1">
    <location>
        <begin position="487"/>
        <end position="498"/>
    </location>
</feature>
<dbReference type="PANTHER" id="PTHR47495">
    <property type="entry name" value="ALDEHYDE DEHYDROGENASE"/>
    <property type="match status" value="1"/>
</dbReference>
<feature type="region of interest" description="Disordered" evidence="1">
    <location>
        <begin position="482"/>
        <end position="504"/>
    </location>
</feature>
<dbReference type="EMBL" id="BPQP01000057">
    <property type="protein sequence ID" value="GJD96228.1"/>
    <property type="molecule type" value="Genomic_DNA"/>
</dbReference>
<dbReference type="InterPro" id="IPR037165">
    <property type="entry name" value="AldOxase/xan_DH_Mopterin-bd_sf"/>
</dbReference>
<dbReference type="Proteomes" id="UP001055125">
    <property type="component" value="Unassembled WGS sequence"/>
</dbReference>
<dbReference type="Pfam" id="PF02738">
    <property type="entry name" value="MoCoBD_1"/>
    <property type="match status" value="1"/>
</dbReference>
<evidence type="ECO:0000313" key="3">
    <source>
        <dbReference type="EMBL" id="GJD96228.1"/>
    </source>
</evidence>
<evidence type="ECO:0000256" key="1">
    <source>
        <dbReference type="SAM" id="MobiDB-lite"/>
    </source>
</evidence>
<dbReference type="InterPro" id="IPR046867">
    <property type="entry name" value="AldOxase/xan_DH_MoCoBD2"/>
</dbReference>
<dbReference type="PIRSF" id="PIRSF036389">
    <property type="entry name" value="IOR_B"/>
    <property type="match status" value="1"/>
</dbReference>
<reference evidence="3" key="2">
    <citation type="submission" date="2021-08" db="EMBL/GenBank/DDBJ databases">
        <authorList>
            <person name="Tani A."/>
            <person name="Ola A."/>
            <person name="Ogura Y."/>
            <person name="Katsura K."/>
            <person name="Hayashi T."/>
        </authorList>
    </citation>
    <scope>NUCLEOTIDE SEQUENCE</scope>
    <source>
        <strain evidence="3">DSM 19015</strain>
    </source>
</reference>
<evidence type="ECO:0000313" key="4">
    <source>
        <dbReference type="Proteomes" id="UP001055125"/>
    </source>
</evidence>
<gene>
    <name evidence="3" type="primary">nicB_1</name>
    <name evidence="3" type="ORF">OCOJLMKI_3448</name>
</gene>